<dbReference type="AlphaFoldDB" id="A0A0E9QF83"/>
<sequence length="30" mass="3349">MQILQVIFIFCIVVCGELSSALQGTFTCRQ</sequence>
<name>A0A0E9QF83_ANGAN</name>
<reference evidence="1" key="2">
    <citation type="journal article" date="2015" name="Fish Shellfish Immunol.">
        <title>Early steps in the European eel (Anguilla anguilla)-Vibrio vulnificus interaction in the gills: Role of the RtxA13 toxin.</title>
        <authorList>
            <person name="Callol A."/>
            <person name="Pajuelo D."/>
            <person name="Ebbesson L."/>
            <person name="Teles M."/>
            <person name="MacKenzie S."/>
            <person name="Amaro C."/>
        </authorList>
    </citation>
    <scope>NUCLEOTIDE SEQUENCE</scope>
</reference>
<evidence type="ECO:0000313" key="1">
    <source>
        <dbReference type="EMBL" id="JAH14985.1"/>
    </source>
</evidence>
<protein>
    <submittedName>
        <fullName evidence="1">Uncharacterized protein</fullName>
    </submittedName>
</protein>
<organism evidence="1">
    <name type="scientific">Anguilla anguilla</name>
    <name type="common">European freshwater eel</name>
    <name type="synonym">Muraena anguilla</name>
    <dbReference type="NCBI Taxonomy" id="7936"/>
    <lineage>
        <taxon>Eukaryota</taxon>
        <taxon>Metazoa</taxon>
        <taxon>Chordata</taxon>
        <taxon>Craniata</taxon>
        <taxon>Vertebrata</taxon>
        <taxon>Euteleostomi</taxon>
        <taxon>Actinopterygii</taxon>
        <taxon>Neopterygii</taxon>
        <taxon>Teleostei</taxon>
        <taxon>Anguilliformes</taxon>
        <taxon>Anguillidae</taxon>
        <taxon>Anguilla</taxon>
    </lineage>
</organism>
<dbReference type="EMBL" id="GBXM01093592">
    <property type="protein sequence ID" value="JAH14985.1"/>
    <property type="molecule type" value="Transcribed_RNA"/>
</dbReference>
<accession>A0A0E9QF83</accession>
<proteinExistence type="predicted"/>
<reference evidence="1" key="1">
    <citation type="submission" date="2014-11" db="EMBL/GenBank/DDBJ databases">
        <authorList>
            <person name="Amaro Gonzalez C."/>
        </authorList>
    </citation>
    <scope>NUCLEOTIDE SEQUENCE</scope>
</reference>